<accession>A0A922A0M4</accession>
<evidence type="ECO:0000256" key="1">
    <source>
        <dbReference type="SAM" id="SignalP"/>
    </source>
</evidence>
<protein>
    <submittedName>
        <fullName evidence="2">Uncharacterized protein</fullName>
    </submittedName>
</protein>
<feature type="chain" id="PRO_5036811964" evidence="1">
    <location>
        <begin position="24"/>
        <end position="95"/>
    </location>
</feature>
<proteinExistence type="predicted"/>
<dbReference type="EMBL" id="JH669825">
    <property type="protein sequence ID" value="KAG6465821.1"/>
    <property type="molecule type" value="Genomic_DNA"/>
</dbReference>
<feature type="non-terminal residue" evidence="2">
    <location>
        <position position="95"/>
    </location>
</feature>
<gene>
    <name evidence="2" type="ORF">O3G_MSEX015416</name>
</gene>
<dbReference type="Proteomes" id="UP000791440">
    <property type="component" value="Unassembled WGS sequence"/>
</dbReference>
<evidence type="ECO:0000313" key="2">
    <source>
        <dbReference type="EMBL" id="KAG6465821.1"/>
    </source>
</evidence>
<dbReference type="AlphaFoldDB" id="A0A922A0M4"/>
<keyword evidence="3" id="KW-1185">Reference proteome</keyword>
<reference evidence="2" key="1">
    <citation type="journal article" date="2016" name="Insect Biochem. Mol. Biol.">
        <title>Multifaceted biological insights from a draft genome sequence of the tobacco hornworm moth, Manduca sexta.</title>
        <authorList>
            <person name="Kanost M.R."/>
            <person name="Arrese E.L."/>
            <person name="Cao X."/>
            <person name="Chen Y.R."/>
            <person name="Chellapilla S."/>
            <person name="Goldsmith M.R."/>
            <person name="Grosse-Wilde E."/>
            <person name="Heckel D.G."/>
            <person name="Herndon N."/>
            <person name="Jiang H."/>
            <person name="Papanicolaou A."/>
            <person name="Qu J."/>
            <person name="Soulages J.L."/>
            <person name="Vogel H."/>
            <person name="Walters J."/>
            <person name="Waterhouse R.M."/>
            <person name="Ahn S.J."/>
            <person name="Almeida F.C."/>
            <person name="An C."/>
            <person name="Aqrawi P."/>
            <person name="Bretschneider A."/>
            <person name="Bryant W.B."/>
            <person name="Bucks S."/>
            <person name="Chao H."/>
            <person name="Chevignon G."/>
            <person name="Christen J.M."/>
            <person name="Clarke D.F."/>
            <person name="Dittmer N.T."/>
            <person name="Ferguson L.C.F."/>
            <person name="Garavelou S."/>
            <person name="Gordon K.H.J."/>
            <person name="Gunaratna R.T."/>
            <person name="Han Y."/>
            <person name="Hauser F."/>
            <person name="He Y."/>
            <person name="Heidel-Fischer H."/>
            <person name="Hirsh A."/>
            <person name="Hu Y."/>
            <person name="Jiang H."/>
            <person name="Kalra D."/>
            <person name="Klinner C."/>
            <person name="Konig C."/>
            <person name="Kovar C."/>
            <person name="Kroll A.R."/>
            <person name="Kuwar S.S."/>
            <person name="Lee S.L."/>
            <person name="Lehman R."/>
            <person name="Li K."/>
            <person name="Li Z."/>
            <person name="Liang H."/>
            <person name="Lovelace S."/>
            <person name="Lu Z."/>
            <person name="Mansfield J.H."/>
            <person name="McCulloch K.J."/>
            <person name="Mathew T."/>
            <person name="Morton B."/>
            <person name="Muzny D.M."/>
            <person name="Neunemann D."/>
            <person name="Ongeri F."/>
            <person name="Pauchet Y."/>
            <person name="Pu L.L."/>
            <person name="Pyrousis I."/>
            <person name="Rao X.J."/>
            <person name="Redding A."/>
            <person name="Roesel C."/>
            <person name="Sanchez-Gracia A."/>
            <person name="Schaack S."/>
            <person name="Shukla A."/>
            <person name="Tetreau G."/>
            <person name="Wang Y."/>
            <person name="Xiong G.H."/>
            <person name="Traut W."/>
            <person name="Walsh T.K."/>
            <person name="Worley K.C."/>
            <person name="Wu D."/>
            <person name="Wu W."/>
            <person name="Wu Y.Q."/>
            <person name="Zhang X."/>
            <person name="Zou Z."/>
            <person name="Zucker H."/>
            <person name="Briscoe A.D."/>
            <person name="Burmester T."/>
            <person name="Clem R.J."/>
            <person name="Feyereisen R."/>
            <person name="Grimmelikhuijzen C.J.P."/>
            <person name="Hamodrakas S.J."/>
            <person name="Hansson B.S."/>
            <person name="Huguet E."/>
            <person name="Jermiin L.S."/>
            <person name="Lan Q."/>
            <person name="Lehman H.K."/>
            <person name="Lorenzen M."/>
            <person name="Merzendorfer H."/>
            <person name="Michalopoulos I."/>
            <person name="Morton D.B."/>
            <person name="Muthukrishnan S."/>
            <person name="Oakeshott J.G."/>
            <person name="Palmer W."/>
            <person name="Park Y."/>
            <person name="Passarelli A.L."/>
            <person name="Rozas J."/>
            <person name="Schwartz L.M."/>
            <person name="Smith W."/>
            <person name="Southgate A."/>
            <person name="Vilcinskas A."/>
            <person name="Vogt R."/>
            <person name="Wang P."/>
            <person name="Werren J."/>
            <person name="Yu X.Q."/>
            <person name="Zhou J.J."/>
            <person name="Brown S.J."/>
            <person name="Scherer S.E."/>
            <person name="Richards S."/>
            <person name="Blissard G.W."/>
        </authorList>
    </citation>
    <scope>NUCLEOTIDE SEQUENCE</scope>
</reference>
<comment type="caution">
    <text evidence="2">The sequence shown here is derived from an EMBL/GenBank/DDBJ whole genome shotgun (WGS) entry which is preliminary data.</text>
</comment>
<feature type="signal peptide" evidence="1">
    <location>
        <begin position="1"/>
        <end position="23"/>
    </location>
</feature>
<keyword evidence="1" id="KW-0732">Signal</keyword>
<organism evidence="2 3">
    <name type="scientific">Manduca sexta</name>
    <name type="common">Tobacco hawkmoth</name>
    <name type="synonym">Tobacco hornworm</name>
    <dbReference type="NCBI Taxonomy" id="7130"/>
    <lineage>
        <taxon>Eukaryota</taxon>
        <taxon>Metazoa</taxon>
        <taxon>Ecdysozoa</taxon>
        <taxon>Arthropoda</taxon>
        <taxon>Hexapoda</taxon>
        <taxon>Insecta</taxon>
        <taxon>Pterygota</taxon>
        <taxon>Neoptera</taxon>
        <taxon>Endopterygota</taxon>
        <taxon>Lepidoptera</taxon>
        <taxon>Glossata</taxon>
        <taxon>Ditrysia</taxon>
        <taxon>Bombycoidea</taxon>
        <taxon>Sphingidae</taxon>
        <taxon>Sphinginae</taxon>
        <taxon>Sphingini</taxon>
        <taxon>Manduca</taxon>
    </lineage>
</organism>
<name>A0A922A0M4_MANSE</name>
<reference evidence="2" key="2">
    <citation type="submission" date="2020-12" db="EMBL/GenBank/DDBJ databases">
        <authorList>
            <person name="Kanost M."/>
        </authorList>
    </citation>
    <scope>NUCLEOTIDE SEQUENCE</scope>
</reference>
<evidence type="ECO:0000313" key="3">
    <source>
        <dbReference type="Proteomes" id="UP000791440"/>
    </source>
</evidence>
<sequence>MAIWKRFALFFLGIFGKIDEADGNCVLSLREDFGHPPPVYIRDGGYLEPNGPNGTIVFQSTEKVLVACPGHRNHVVIRYGNGTKIKKPSGVEAAC</sequence>